<dbReference type="Proteomes" id="UP000322634">
    <property type="component" value="Unassembled WGS sequence"/>
</dbReference>
<evidence type="ECO:0000313" key="2">
    <source>
        <dbReference type="EMBL" id="TYC10871.1"/>
    </source>
</evidence>
<feature type="region of interest" description="Disordered" evidence="1">
    <location>
        <begin position="22"/>
        <end position="50"/>
    </location>
</feature>
<sequence length="118" mass="11835">MSEHPGDVLTEAARLVDALIKRVGGGPDTAPDPGDDPGDDPGEDPWRDAAGHLRDAGRSLLAAAQDVAAAFDRPSPGGRDGPAEASESARAGTSERSGRPETGEPWSAATGGGPIDIG</sequence>
<feature type="compositionally biased region" description="Acidic residues" evidence="1">
    <location>
        <begin position="33"/>
        <end position="43"/>
    </location>
</feature>
<comment type="caution">
    <text evidence="2">The sequence shown here is derived from an EMBL/GenBank/DDBJ whole genome shotgun (WGS) entry which is preliminary data.</text>
</comment>
<protein>
    <submittedName>
        <fullName evidence="2">Uncharacterized protein</fullName>
    </submittedName>
</protein>
<accession>A0A5D0TX31</accession>
<dbReference type="OrthoDB" id="3540777at2"/>
<evidence type="ECO:0000313" key="3">
    <source>
        <dbReference type="Proteomes" id="UP000322634"/>
    </source>
</evidence>
<feature type="region of interest" description="Disordered" evidence="1">
    <location>
        <begin position="66"/>
        <end position="118"/>
    </location>
</feature>
<dbReference type="AlphaFoldDB" id="A0A5D0TX31"/>
<dbReference type="RefSeq" id="WP_148353084.1">
    <property type="nucleotide sequence ID" value="NZ_JBHSBF010000011.1"/>
</dbReference>
<keyword evidence="3" id="KW-1185">Reference proteome</keyword>
<gene>
    <name evidence="2" type="ORF">FXF65_28240</name>
</gene>
<organism evidence="2 3">
    <name type="scientific">Actinomadura syzygii</name>
    <dbReference type="NCBI Taxonomy" id="1427538"/>
    <lineage>
        <taxon>Bacteria</taxon>
        <taxon>Bacillati</taxon>
        <taxon>Actinomycetota</taxon>
        <taxon>Actinomycetes</taxon>
        <taxon>Streptosporangiales</taxon>
        <taxon>Thermomonosporaceae</taxon>
        <taxon>Actinomadura</taxon>
    </lineage>
</organism>
<evidence type="ECO:0000256" key="1">
    <source>
        <dbReference type="SAM" id="MobiDB-lite"/>
    </source>
</evidence>
<dbReference type="EMBL" id="VSFF01000011">
    <property type="protein sequence ID" value="TYC10871.1"/>
    <property type="molecule type" value="Genomic_DNA"/>
</dbReference>
<reference evidence="2 3" key="1">
    <citation type="submission" date="2019-08" db="EMBL/GenBank/DDBJ databases">
        <title>Actinomadura sp. nov. CYP1-5 isolated from mountain soil.</title>
        <authorList>
            <person name="Songsumanus A."/>
            <person name="Kuncharoen N."/>
            <person name="Kudo T."/>
            <person name="Yuki M."/>
            <person name="Igarashi Y."/>
            <person name="Tanasupawat S."/>
        </authorList>
    </citation>
    <scope>NUCLEOTIDE SEQUENCE [LARGE SCALE GENOMIC DNA]</scope>
    <source>
        <strain evidence="2 3">GKU157</strain>
    </source>
</reference>
<name>A0A5D0TX31_9ACTN</name>
<proteinExistence type="predicted"/>